<dbReference type="EMBL" id="BKZQ01000004">
    <property type="protein sequence ID" value="GER69100.1"/>
    <property type="molecule type" value="Genomic_DNA"/>
</dbReference>
<comment type="caution">
    <text evidence="2">The sequence shown here is derived from an EMBL/GenBank/DDBJ whole genome shotgun (WGS) entry which is preliminary data.</text>
</comment>
<keyword evidence="3" id="KW-1185">Reference proteome</keyword>
<proteinExistence type="inferred from homology"/>
<evidence type="ECO:0008006" key="4">
    <source>
        <dbReference type="Google" id="ProtNLM"/>
    </source>
</evidence>
<dbReference type="Proteomes" id="UP000391919">
    <property type="component" value="Unassembled WGS sequence"/>
</dbReference>
<dbReference type="AlphaFoldDB" id="A0A5J4JF74"/>
<name>A0A5J4JF74_9BACI</name>
<organism evidence="2 3">
    <name type="scientific">Weizmannia acidilactici</name>
    <dbReference type="NCBI Taxonomy" id="2607726"/>
    <lineage>
        <taxon>Bacteria</taxon>
        <taxon>Bacillati</taxon>
        <taxon>Bacillota</taxon>
        <taxon>Bacilli</taxon>
        <taxon>Bacillales</taxon>
        <taxon>Bacillaceae</taxon>
        <taxon>Heyndrickxia</taxon>
    </lineage>
</organism>
<evidence type="ECO:0000313" key="3">
    <source>
        <dbReference type="Proteomes" id="UP000391919"/>
    </source>
</evidence>
<comment type="similarity">
    <text evidence="1">Belongs to the UPF0236 family.</text>
</comment>
<protein>
    <recommendedName>
        <fullName evidence="4">Transposase</fullName>
    </recommendedName>
</protein>
<gene>
    <name evidence="2" type="ORF">BpJC7_04030</name>
</gene>
<reference evidence="2 3" key="1">
    <citation type="submission" date="2019-09" db="EMBL/GenBank/DDBJ databases">
        <title>Draft genome sequence of Bacillus sp. JC-7.</title>
        <authorList>
            <person name="Tanaka N."/>
            <person name="Shiwa Y."/>
            <person name="Fujita N."/>
            <person name="Tanasupawat S."/>
        </authorList>
    </citation>
    <scope>NUCLEOTIDE SEQUENCE [LARGE SCALE GENOMIC DNA]</scope>
    <source>
        <strain evidence="2 3">JC-7</strain>
    </source>
</reference>
<accession>A0A5J4JF74</accession>
<dbReference type="Pfam" id="PF06782">
    <property type="entry name" value="UPF0236"/>
    <property type="match status" value="1"/>
</dbReference>
<evidence type="ECO:0000313" key="2">
    <source>
        <dbReference type="EMBL" id="GER69100.1"/>
    </source>
</evidence>
<dbReference type="InterPro" id="IPR009620">
    <property type="entry name" value="UPF0236"/>
</dbReference>
<evidence type="ECO:0000256" key="1">
    <source>
        <dbReference type="ARBA" id="ARBA00006539"/>
    </source>
</evidence>
<sequence>MDEKHLKKVKEFRTYIPKNWDRIFDWREKVENVPVGARGLGAIESNQRHISFRMKKRGMHWSKVGGEAMVKIKQGMLNRTLRNAYLKHQTRKQREMKQTVRYAQLLKQPTRPSIGAKQGSISLYMSIQSTIGNLSKIFRLSYLHLDKGQS</sequence>